<accession>A0A9N7MZR8</accession>
<dbReference type="AlphaFoldDB" id="A0A9N7MZR8"/>
<evidence type="ECO:0000256" key="1">
    <source>
        <dbReference type="SAM" id="MobiDB-lite"/>
    </source>
</evidence>
<dbReference type="Proteomes" id="UP001153555">
    <property type="component" value="Unassembled WGS sequence"/>
</dbReference>
<feature type="region of interest" description="Disordered" evidence="1">
    <location>
        <begin position="189"/>
        <end position="226"/>
    </location>
</feature>
<proteinExistence type="predicted"/>
<sequence length="336" mass="40576">MRPQPRRKKWSEAEERSLIEKYGEMSRDGTLSKMKTREKKYKPIAAHVNAGHHARDPSSYPWQWTWKDVSTKIQNMRHQYSLVKQKIKKPGDSEEFDWPDGTTHWSNFILYKDVFGDVPLVFPSEPEPYNNELLVGSDFVDLEFDYEEDYNKDKNDEFIEEPNQTRKRKKGWGFVSAQLGRLTELEAQLERREAERENERQRRENVMEREKERRRREREEMERESEEREMMRREEVLVREREWEERMERKREEWKKRMDEMLSRHRAEMGQMQARMLHEQQTLVGQFIGLVSQWAGGLTDHHTPDPRAPVYLSQMMVHGDARVEGDNQEDQFIVDG</sequence>
<evidence type="ECO:0000313" key="3">
    <source>
        <dbReference type="Proteomes" id="UP001153555"/>
    </source>
</evidence>
<organism evidence="2 3">
    <name type="scientific">Striga hermonthica</name>
    <name type="common">Purple witchweed</name>
    <name type="synonym">Buchnera hermonthica</name>
    <dbReference type="NCBI Taxonomy" id="68872"/>
    <lineage>
        <taxon>Eukaryota</taxon>
        <taxon>Viridiplantae</taxon>
        <taxon>Streptophyta</taxon>
        <taxon>Embryophyta</taxon>
        <taxon>Tracheophyta</taxon>
        <taxon>Spermatophyta</taxon>
        <taxon>Magnoliopsida</taxon>
        <taxon>eudicotyledons</taxon>
        <taxon>Gunneridae</taxon>
        <taxon>Pentapetalae</taxon>
        <taxon>asterids</taxon>
        <taxon>lamiids</taxon>
        <taxon>Lamiales</taxon>
        <taxon>Orobanchaceae</taxon>
        <taxon>Buchnereae</taxon>
        <taxon>Striga</taxon>
    </lineage>
</organism>
<evidence type="ECO:0000313" key="2">
    <source>
        <dbReference type="EMBL" id="CAA0818647.1"/>
    </source>
</evidence>
<keyword evidence="3" id="KW-1185">Reference proteome</keyword>
<dbReference type="EMBL" id="CACSLK010017620">
    <property type="protein sequence ID" value="CAA0818647.1"/>
    <property type="molecule type" value="Genomic_DNA"/>
</dbReference>
<dbReference type="PANTHER" id="PTHR37076">
    <property type="entry name" value="HISTONE-LYSINE N-METHYLTRANSFERASE, H3 LYSINE-79 SPECIFIC-LIKE-RELATED"/>
    <property type="match status" value="1"/>
</dbReference>
<dbReference type="OrthoDB" id="1725125at2759"/>
<gene>
    <name evidence="2" type="ORF">SHERM_17538</name>
</gene>
<protein>
    <submittedName>
        <fullName evidence="2">Uncharacterized protein</fullName>
    </submittedName>
</protein>
<dbReference type="PANTHER" id="PTHR37076:SF4">
    <property type="entry name" value="HISTONE-LYSINE N-METHYLTRANSFERASE, H3 LYSINE-79 SPECIFIC-LIKE"/>
    <property type="match status" value="1"/>
</dbReference>
<reference evidence="2" key="1">
    <citation type="submission" date="2019-12" db="EMBL/GenBank/DDBJ databases">
        <authorList>
            <person name="Scholes J."/>
        </authorList>
    </citation>
    <scope>NUCLEOTIDE SEQUENCE</scope>
</reference>
<comment type="caution">
    <text evidence="2">The sequence shown here is derived from an EMBL/GenBank/DDBJ whole genome shotgun (WGS) entry which is preliminary data.</text>
</comment>
<name>A0A9N7MZR8_STRHE</name>